<dbReference type="GO" id="GO:0006974">
    <property type="term" value="P:DNA damage response"/>
    <property type="evidence" value="ECO:0007669"/>
    <property type="project" value="TreeGrafter"/>
</dbReference>
<dbReference type="Gene3D" id="3.30.70.2970">
    <property type="entry name" value="Protein of unknown function (DUF541), domain 2"/>
    <property type="match status" value="1"/>
</dbReference>
<name>A0A162M3D0_9PROT</name>
<evidence type="ECO:0000313" key="2">
    <source>
        <dbReference type="Proteomes" id="UP000075787"/>
    </source>
</evidence>
<dbReference type="GeneID" id="97242209"/>
<dbReference type="PANTHER" id="PTHR34387">
    <property type="entry name" value="SLR1258 PROTEIN"/>
    <property type="match status" value="1"/>
</dbReference>
<proteinExistence type="predicted"/>
<dbReference type="RefSeq" id="WP_062761005.1">
    <property type="nucleotide sequence ID" value="NZ_CP121045.1"/>
</dbReference>
<gene>
    <name evidence="1" type="ORF">AUP44_00395</name>
</gene>
<dbReference type="InterPro" id="IPR007497">
    <property type="entry name" value="SIMPL/DUF541"/>
</dbReference>
<evidence type="ECO:0000313" key="1">
    <source>
        <dbReference type="EMBL" id="KYO57931.1"/>
    </source>
</evidence>
<dbReference type="InterPro" id="IPR052022">
    <property type="entry name" value="26kDa_periplasmic_antigen"/>
</dbReference>
<dbReference type="InterPro" id="IPR016907">
    <property type="entry name" value="UCP029033"/>
</dbReference>
<reference evidence="1 2" key="1">
    <citation type="submission" date="2015-12" db="EMBL/GenBank/DDBJ databases">
        <title>Genome sequence of Tistrella mobilis MCCC 1A02139.</title>
        <authorList>
            <person name="Lu L."/>
            <person name="Lai Q."/>
            <person name="Shao Z."/>
            <person name="Qian P."/>
        </authorList>
    </citation>
    <scope>NUCLEOTIDE SEQUENCE [LARGE SCALE GENOMIC DNA]</scope>
    <source>
        <strain evidence="1 2">MCCC 1A02139</strain>
    </source>
</reference>
<dbReference type="Pfam" id="PF04402">
    <property type="entry name" value="SIMPL"/>
    <property type="match status" value="1"/>
</dbReference>
<dbReference type="OrthoDB" id="9806540at2"/>
<dbReference type="AlphaFoldDB" id="A0A162M3D0"/>
<evidence type="ECO:0008006" key="3">
    <source>
        <dbReference type="Google" id="ProtNLM"/>
    </source>
</evidence>
<dbReference type="PIRSF" id="PIRSF029033">
    <property type="entry name" value="UCP029033"/>
    <property type="match status" value="1"/>
</dbReference>
<accession>A0A162M3D0</accession>
<dbReference type="Gene3D" id="3.30.110.170">
    <property type="entry name" value="Protein of unknown function (DUF541), domain 1"/>
    <property type="match status" value="1"/>
</dbReference>
<comment type="caution">
    <text evidence="1">The sequence shown here is derived from an EMBL/GenBank/DDBJ whole genome shotgun (WGS) entry which is preliminary data.</text>
</comment>
<dbReference type="PANTHER" id="PTHR34387:SF2">
    <property type="entry name" value="SLR1258 PROTEIN"/>
    <property type="match status" value="1"/>
</dbReference>
<protein>
    <recommendedName>
        <fullName evidence="3">SIMPL domain-containing protein</fullName>
    </recommendedName>
</protein>
<dbReference type="Proteomes" id="UP000075787">
    <property type="component" value="Unassembled WGS sequence"/>
</dbReference>
<organism evidence="1 2">
    <name type="scientific">Tistrella mobilis</name>
    <dbReference type="NCBI Taxonomy" id="171437"/>
    <lineage>
        <taxon>Bacteria</taxon>
        <taxon>Pseudomonadati</taxon>
        <taxon>Pseudomonadota</taxon>
        <taxon>Alphaproteobacteria</taxon>
        <taxon>Geminicoccales</taxon>
        <taxon>Geminicoccaceae</taxon>
        <taxon>Tistrella</taxon>
    </lineage>
</organism>
<sequence>MRMDVLGLAGPAVIAVGIAAGGWLVGQGVVEARLGNRTVQVKGLAEREVKADLAVWSLRYVASGNDLNEVLGQLKRDTETVKRFFTDAGLPAETIEMLSLEVTDQNAQLYRSGPVEVRYIVAQTVSVRTTDVDKVEAASQKVGDLVEAGVVLSNDMGAWGSGPSYIFTKLNDLKPGMIAEATANARDGAAQFATDSGSHVGAIRNASQGLFQILPATDIPNMPENRQVTKTVRVVTTIDFFLED</sequence>
<dbReference type="EMBL" id="LPZR01000001">
    <property type="protein sequence ID" value="KYO57931.1"/>
    <property type="molecule type" value="Genomic_DNA"/>
</dbReference>